<comment type="caution">
    <text evidence="2">The sequence shown here is derived from an EMBL/GenBank/DDBJ whole genome shotgun (WGS) entry which is preliminary data.</text>
</comment>
<proteinExistence type="predicted"/>
<keyword evidence="1" id="KW-0812">Transmembrane</keyword>
<protein>
    <submittedName>
        <fullName evidence="2">Uncharacterized protein</fullName>
    </submittedName>
</protein>
<evidence type="ECO:0000256" key="1">
    <source>
        <dbReference type="SAM" id="Phobius"/>
    </source>
</evidence>
<dbReference type="AlphaFoldDB" id="A0A4Y2KPG4"/>
<organism evidence="2 3">
    <name type="scientific">Araneus ventricosus</name>
    <name type="common">Orbweaver spider</name>
    <name type="synonym">Epeira ventricosa</name>
    <dbReference type="NCBI Taxonomy" id="182803"/>
    <lineage>
        <taxon>Eukaryota</taxon>
        <taxon>Metazoa</taxon>
        <taxon>Ecdysozoa</taxon>
        <taxon>Arthropoda</taxon>
        <taxon>Chelicerata</taxon>
        <taxon>Arachnida</taxon>
        <taxon>Araneae</taxon>
        <taxon>Araneomorphae</taxon>
        <taxon>Entelegynae</taxon>
        <taxon>Araneoidea</taxon>
        <taxon>Araneidae</taxon>
        <taxon>Araneus</taxon>
    </lineage>
</organism>
<evidence type="ECO:0000313" key="3">
    <source>
        <dbReference type="Proteomes" id="UP000499080"/>
    </source>
</evidence>
<keyword evidence="3" id="KW-1185">Reference proteome</keyword>
<keyword evidence="1" id="KW-1133">Transmembrane helix</keyword>
<keyword evidence="1" id="KW-0472">Membrane</keyword>
<gene>
    <name evidence="2" type="ORF">AVEN_192738_1</name>
</gene>
<feature type="transmembrane region" description="Helical" evidence="1">
    <location>
        <begin position="50"/>
        <end position="75"/>
    </location>
</feature>
<reference evidence="2 3" key="1">
    <citation type="journal article" date="2019" name="Sci. Rep.">
        <title>Orb-weaving spider Araneus ventricosus genome elucidates the spidroin gene catalogue.</title>
        <authorList>
            <person name="Kono N."/>
            <person name="Nakamura H."/>
            <person name="Ohtoshi R."/>
            <person name="Moran D.A.P."/>
            <person name="Shinohara A."/>
            <person name="Yoshida Y."/>
            <person name="Fujiwara M."/>
            <person name="Mori M."/>
            <person name="Tomita M."/>
            <person name="Arakawa K."/>
        </authorList>
    </citation>
    <scope>NUCLEOTIDE SEQUENCE [LARGE SCALE GENOMIC DNA]</scope>
</reference>
<dbReference type="Proteomes" id="UP000499080">
    <property type="component" value="Unassembled WGS sequence"/>
</dbReference>
<dbReference type="EMBL" id="BGPR01004856">
    <property type="protein sequence ID" value="GBN04072.1"/>
    <property type="molecule type" value="Genomic_DNA"/>
</dbReference>
<sequence length="77" mass="9159">MKINTPWRRSSIQKRFRINGICTRIRILKSVQQVRVWRPLRRDDSERKDASVELCILFALGPYCCFPAALFYLLLCK</sequence>
<name>A0A4Y2KPG4_ARAVE</name>
<accession>A0A4Y2KPG4</accession>
<evidence type="ECO:0000313" key="2">
    <source>
        <dbReference type="EMBL" id="GBN04072.1"/>
    </source>
</evidence>